<comment type="caution">
    <text evidence="2">The sequence shown here is derived from an EMBL/GenBank/DDBJ whole genome shotgun (WGS) entry which is preliminary data.</text>
</comment>
<feature type="transmembrane region" description="Helical" evidence="1">
    <location>
        <begin position="98"/>
        <end position="119"/>
    </location>
</feature>
<keyword evidence="1" id="KW-0472">Membrane</keyword>
<dbReference type="PIRSF" id="PIRSF005610">
    <property type="entry name" value="SirB"/>
    <property type="match status" value="1"/>
</dbReference>
<evidence type="ECO:0008006" key="4">
    <source>
        <dbReference type="Google" id="ProtNLM"/>
    </source>
</evidence>
<evidence type="ECO:0000313" key="3">
    <source>
        <dbReference type="Proteomes" id="UP000281112"/>
    </source>
</evidence>
<dbReference type="OrthoDB" id="5588650at2"/>
<dbReference type="EMBL" id="RJVQ01000002">
    <property type="protein sequence ID" value="RQW64054.1"/>
    <property type="molecule type" value="Genomic_DNA"/>
</dbReference>
<feature type="transmembrane region" description="Helical" evidence="1">
    <location>
        <begin position="6"/>
        <end position="26"/>
    </location>
</feature>
<name>A0A3N9TJE8_9VIBR</name>
<gene>
    <name evidence="2" type="ORF">EES38_05540</name>
</gene>
<dbReference type="AlphaFoldDB" id="A0A3N9TJE8"/>
<reference evidence="2 3" key="1">
    <citation type="submission" date="2018-11" db="EMBL/GenBank/DDBJ databases">
        <title>Vibrio LJC006 sp. nov., isolated from seawater during the bloom of the enteromorpha.</title>
        <authorList>
            <person name="Liang J."/>
        </authorList>
    </citation>
    <scope>NUCLEOTIDE SEQUENCE [LARGE SCALE GENOMIC DNA]</scope>
    <source>
        <strain evidence="2 3">LJC006</strain>
    </source>
</reference>
<sequence>MYLFVKHLHVLTVVLSVMLLTLRFWLSFTSSRLNQNRFLKVFPHINDTILLLSGVYLIFLTHFIPFTPAAPWLTQKLFCVVAYILLGVFALKLAKNKFLKVLAFLGAIGWFAMAGHMAVSKLPIFM</sequence>
<dbReference type="Proteomes" id="UP000281112">
    <property type="component" value="Unassembled WGS sequence"/>
</dbReference>
<proteinExistence type="predicted"/>
<feature type="transmembrane region" description="Helical" evidence="1">
    <location>
        <begin position="72"/>
        <end position="91"/>
    </location>
</feature>
<dbReference type="Pfam" id="PF04247">
    <property type="entry name" value="SirB"/>
    <property type="match status" value="1"/>
</dbReference>
<dbReference type="GO" id="GO:0005886">
    <property type="term" value="C:plasma membrane"/>
    <property type="evidence" value="ECO:0007669"/>
    <property type="project" value="TreeGrafter"/>
</dbReference>
<accession>A0A3N9TJE8</accession>
<keyword evidence="1" id="KW-0812">Transmembrane</keyword>
<evidence type="ECO:0000313" key="2">
    <source>
        <dbReference type="EMBL" id="RQW64054.1"/>
    </source>
</evidence>
<protein>
    <recommendedName>
        <fullName evidence="4">Invasion protein</fullName>
    </recommendedName>
</protein>
<keyword evidence="3" id="KW-1185">Reference proteome</keyword>
<dbReference type="InterPro" id="IPR007360">
    <property type="entry name" value="SirB"/>
</dbReference>
<keyword evidence="1" id="KW-1133">Transmembrane helix</keyword>
<organism evidence="2 3">
    <name type="scientific">Vibrio viridaestus</name>
    <dbReference type="NCBI Taxonomy" id="2487322"/>
    <lineage>
        <taxon>Bacteria</taxon>
        <taxon>Pseudomonadati</taxon>
        <taxon>Pseudomonadota</taxon>
        <taxon>Gammaproteobacteria</taxon>
        <taxon>Vibrionales</taxon>
        <taxon>Vibrionaceae</taxon>
        <taxon>Vibrio</taxon>
    </lineage>
</organism>
<evidence type="ECO:0000256" key="1">
    <source>
        <dbReference type="SAM" id="Phobius"/>
    </source>
</evidence>
<dbReference type="RefSeq" id="WP_124936175.1">
    <property type="nucleotide sequence ID" value="NZ_RJVQ01000002.1"/>
</dbReference>
<feature type="transmembrane region" description="Helical" evidence="1">
    <location>
        <begin position="47"/>
        <end position="66"/>
    </location>
</feature>
<dbReference type="PANTHER" id="PTHR39594:SF1">
    <property type="entry name" value="PROTEIN YCHQ"/>
    <property type="match status" value="1"/>
</dbReference>
<dbReference type="PANTHER" id="PTHR39594">
    <property type="entry name" value="PROTEIN YCHQ"/>
    <property type="match status" value="1"/>
</dbReference>